<dbReference type="EMBL" id="VCYH01000007">
    <property type="protein sequence ID" value="MDN7025439.1"/>
    <property type="molecule type" value="Genomic_DNA"/>
</dbReference>
<dbReference type="Pfam" id="PF18765">
    <property type="entry name" value="Polbeta"/>
    <property type="match status" value="1"/>
</dbReference>
<dbReference type="InterPro" id="IPR041633">
    <property type="entry name" value="Polbeta"/>
</dbReference>
<keyword evidence="3" id="KW-1185">Reference proteome</keyword>
<evidence type="ECO:0000259" key="1">
    <source>
        <dbReference type="Pfam" id="PF18765"/>
    </source>
</evidence>
<dbReference type="InterPro" id="IPR043519">
    <property type="entry name" value="NT_sf"/>
</dbReference>
<reference evidence="2" key="1">
    <citation type="submission" date="2019-05" db="EMBL/GenBank/DDBJ databases">
        <title>Methanoculleus sp. FWC-SCC1, a methanogenic archaeon isolated from deep marine cold seep.</title>
        <authorList>
            <person name="Chen Y.-W."/>
            <person name="Chen S.-C."/>
            <person name="Teng N.-H."/>
            <person name="Lai M.-C."/>
        </authorList>
    </citation>
    <scope>NUCLEOTIDE SEQUENCE</scope>
    <source>
        <strain evidence="2">FWC-SCC1</strain>
    </source>
</reference>
<organism evidence="2 3">
    <name type="scientific">Methanoculleus frigidifontis</name>
    <dbReference type="NCBI Taxonomy" id="2584085"/>
    <lineage>
        <taxon>Archaea</taxon>
        <taxon>Methanobacteriati</taxon>
        <taxon>Methanobacteriota</taxon>
        <taxon>Stenosarchaea group</taxon>
        <taxon>Methanomicrobia</taxon>
        <taxon>Methanomicrobiales</taxon>
        <taxon>Methanomicrobiaceae</taxon>
        <taxon>Methanoculleus</taxon>
    </lineage>
</organism>
<name>A0ABT8MC02_9EURY</name>
<evidence type="ECO:0000313" key="3">
    <source>
        <dbReference type="Proteomes" id="UP001168338"/>
    </source>
</evidence>
<proteinExistence type="predicted"/>
<dbReference type="Gene3D" id="3.30.460.10">
    <property type="entry name" value="Beta Polymerase, domain 2"/>
    <property type="match status" value="1"/>
</dbReference>
<dbReference type="Proteomes" id="UP001168338">
    <property type="component" value="Unassembled WGS sequence"/>
</dbReference>
<accession>A0ABT8MC02</accession>
<evidence type="ECO:0000313" key="2">
    <source>
        <dbReference type="EMBL" id="MDN7025439.1"/>
    </source>
</evidence>
<feature type="domain" description="Polymerase beta nucleotidyltransferase" evidence="1">
    <location>
        <begin position="34"/>
        <end position="119"/>
    </location>
</feature>
<dbReference type="CDD" id="cd05403">
    <property type="entry name" value="NT_KNTase_like"/>
    <property type="match status" value="1"/>
</dbReference>
<sequence length="119" mass="13402">MQSVVQKESFNSVTVFWLDTALVLERLRAAVDRLTSDPNVLRVVLFGSFAEERAVPGSDVDVMIVLADDERPFLERISAFLTYFSDIGIGVDLFPYTVREMDNPLARRASETGILLFSR</sequence>
<protein>
    <submittedName>
        <fullName evidence="2">Nucleotidyltransferase domain-containing protein</fullName>
    </submittedName>
</protein>
<dbReference type="SUPFAM" id="SSF81301">
    <property type="entry name" value="Nucleotidyltransferase"/>
    <property type="match status" value="1"/>
</dbReference>
<gene>
    <name evidence="2" type="ORF">FGU65_11115</name>
</gene>
<comment type="caution">
    <text evidence="2">The sequence shown here is derived from an EMBL/GenBank/DDBJ whole genome shotgun (WGS) entry which is preliminary data.</text>
</comment>